<evidence type="ECO:0000313" key="1">
    <source>
        <dbReference type="EMBL" id="KUG23170.1"/>
    </source>
</evidence>
<accession>A0A0W8FR07</accession>
<dbReference type="AlphaFoldDB" id="A0A0W8FR07"/>
<reference evidence="1" key="1">
    <citation type="journal article" date="2015" name="Proc. Natl. Acad. Sci. U.S.A.">
        <title>Networks of energetic and metabolic interactions define dynamics in microbial communities.</title>
        <authorList>
            <person name="Embree M."/>
            <person name="Liu J.K."/>
            <person name="Al-Bassam M.M."/>
            <person name="Zengler K."/>
        </authorList>
    </citation>
    <scope>NUCLEOTIDE SEQUENCE</scope>
</reference>
<gene>
    <name evidence="1" type="ORF">ASZ90_007042</name>
</gene>
<name>A0A0W8FR07_9ZZZZ</name>
<proteinExistence type="predicted"/>
<dbReference type="EMBL" id="LNQE01000918">
    <property type="protein sequence ID" value="KUG23170.1"/>
    <property type="molecule type" value="Genomic_DNA"/>
</dbReference>
<organism evidence="1">
    <name type="scientific">hydrocarbon metagenome</name>
    <dbReference type="NCBI Taxonomy" id="938273"/>
    <lineage>
        <taxon>unclassified sequences</taxon>
        <taxon>metagenomes</taxon>
        <taxon>ecological metagenomes</taxon>
    </lineage>
</organism>
<sequence>MITRLFGSSGQKIKKKHFHVLHQVTRQLSFQMLLKQWEMQR</sequence>
<comment type="caution">
    <text evidence="1">The sequence shown here is derived from an EMBL/GenBank/DDBJ whole genome shotgun (WGS) entry which is preliminary data.</text>
</comment>
<protein>
    <submittedName>
        <fullName evidence="1">Uncharacterized protein</fullName>
    </submittedName>
</protein>